<evidence type="ECO:0000313" key="4">
    <source>
        <dbReference type="EMBL" id="KAK4030187.1"/>
    </source>
</evidence>
<dbReference type="SMART" id="SM00408">
    <property type="entry name" value="IGc2"/>
    <property type="match status" value="3"/>
</dbReference>
<feature type="domain" description="Ig-like" evidence="3">
    <location>
        <begin position="364"/>
        <end position="469"/>
    </location>
</feature>
<dbReference type="Pfam" id="PF07679">
    <property type="entry name" value="I-set"/>
    <property type="match status" value="1"/>
</dbReference>
<dbReference type="SUPFAM" id="SSF48726">
    <property type="entry name" value="Immunoglobulin"/>
    <property type="match status" value="3"/>
</dbReference>
<dbReference type="InterPro" id="IPR042495">
    <property type="entry name" value="PDGFRL"/>
</dbReference>
<dbReference type="InterPro" id="IPR003599">
    <property type="entry name" value="Ig_sub"/>
</dbReference>
<dbReference type="Proteomes" id="UP001234178">
    <property type="component" value="Unassembled WGS sequence"/>
</dbReference>
<evidence type="ECO:0000256" key="2">
    <source>
        <dbReference type="ARBA" id="ARBA00019671"/>
    </source>
</evidence>
<organism evidence="4 5">
    <name type="scientific">Daphnia magna</name>
    <dbReference type="NCBI Taxonomy" id="35525"/>
    <lineage>
        <taxon>Eukaryota</taxon>
        <taxon>Metazoa</taxon>
        <taxon>Ecdysozoa</taxon>
        <taxon>Arthropoda</taxon>
        <taxon>Crustacea</taxon>
        <taxon>Branchiopoda</taxon>
        <taxon>Diplostraca</taxon>
        <taxon>Cladocera</taxon>
        <taxon>Anomopoda</taxon>
        <taxon>Daphniidae</taxon>
        <taxon>Daphnia</taxon>
    </lineage>
</organism>
<comment type="caution">
    <text evidence="4">The sequence shown here is derived from an EMBL/GenBank/DDBJ whole genome shotgun (WGS) entry which is preliminary data.</text>
</comment>
<reference evidence="4 5" key="1">
    <citation type="journal article" date="2023" name="Nucleic Acids Res.">
        <title>The hologenome of Daphnia magna reveals possible DNA methylation and microbiome-mediated evolution of the host genome.</title>
        <authorList>
            <person name="Chaturvedi A."/>
            <person name="Li X."/>
            <person name="Dhandapani V."/>
            <person name="Marshall H."/>
            <person name="Kissane S."/>
            <person name="Cuenca-Cambronero M."/>
            <person name="Asole G."/>
            <person name="Calvet F."/>
            <person name="Ruiz-Romero M."/>
            <person name="Marangio P."/>
            <person name="Guigo R."/>
            <person name="Rago D."/>
            <person name="Mirbahai L."/>
            <person name="Eastwood N."/>
            <person name="Colbourne J.K."/>
            <person name="Zhou J."/>
            <person name="Mallon E."/>
            <person name="Orsini L."/>
        </authorList>
    </citation>
    <scope>NUCLEOTIDE SEQUENCE [LARGE SCALE GENOMIC DNA]</scope>
    <source>
        <strain evidence="4">LRV0_1</strain>
    </source>
</reference>
<feature type="domain" description="Ig-like" evidence="3">
    <location>
        <begin position="486"/>
        <end position="577"/>
    </location>
</feature>
<accession>A0ABR0AYK9</accession>
<dbReference type="EMBL" id="JAOYFB010000039">
    <property type="protein sequence ID" value="KAK4030187.1"/>
    <property type="molecule type" value="Genomic_DNA"/>
</dbReference>
<comment type="subunit">
    <text evidence="1">Forms a complex composed of PDGFRL, TNK2 and GRB2.</text>
</comment>
<evidence type="ECO:0000256" key="1">
    <source>
        <dbReference type="ARBA" id="ARBA00011360"/>
    </source>
</evidence>
<feature type="domain" description="Ig-like" evidence="3">
    <location>
        <begin position="787"/>
        <end position="874"/>
    </location>
</feature>
<dbReference type="InterPro" id="IPR013783">
    <property type="entry name" value="Ig-like_fold"/>
</dbReference>
<feature type="domain" description="Ig-like" evidence="3">
    <location>
        <begin position="148"/>
        <end position="262"/>
    </location>
</feature>
<dbReference type="PROSITE" id="PS50835">
    <property type="entry name" value="IG_LIKE"/>
    <property type="match status" value="4"/>
</dbReference>
<dbReference type="InterPro" id="IPR036179">
    <property type="entry name" value="Ig-like_dom_sf"/>
</dbReference>
<evidence type="ECO:0000313" key="5">
    <source>
        <dbReference type="Proteomes" id="UP001234178"/>
    </source>
</evidence>
<dbReference type="InterPro" id="IPR003598">
    <property type="entry name" value="Ig_sub2"/>
</dbReference>
<protein>
    <recommendedName>
        <fullName evidence="2">Platelet-derived growth factor receptor-like protein</fullName>
    </recommendedName>
</protein>
<gene>
    <name evidence="4" type="ORF">OUZ56_023164</name>
</gene>
<keyword evidence="5" id="KW-1185">Reference proteome</keyword>
<name>A0ABR0AYK9_9CRUS</name>
<dbReference type="PANTHER" id="PTHR15360:SF4">
    <property type="entry name" value="PROTEIN KINASE DOMAIN-CONTAINING PROTEIN"/>
    <property type="match status" value="1"/>
</dbReference>
<dbReference type="Pfam" id="PF13927">
    <property type="entry name" value="Ig_3"/>
    <property type="match status" value="1"/>
</dbReference>
<dbReference type="PANTHER" id="PTHR15360">
    <property type="entry name" value="PLATELET-DERIVED GROWTH FACTOR RECEPTOR LIKE"/>
    <property type="match status" value="1"/>
</dbReference>
<dbReference type="InterPro" id="IPR007110">
    <property type="entry name" value="Ig-like_dom"/>
</dbReference>
<evidence type="ECO:0000259" key="3">
    <source>
        <dbReference type="PROSITE" id="PS50835"/>
    </source>
</evidence>
<proteinExistence type="predicted"/>
<sequence>MSVTAITCFTASRTTNAPSSISFDCVVSTTDDQVHWPVTYIQRYPSCRGIGCASTLRPFVFADDRQARQSRNEQISCLHSGPQSMLFALAREVSSKDVTCNEGGPSFFVTMKSVVSLALLVIGWVNAAILPPINHNNIKDGSTDHPKPSLRFLPNDSDKIYRTGDTIRLVCEADFHLDWKLPSILETRDYGVTLQNELEDRTSIEDVQLYDVEDDSANQDRLFDYPYRSVLTVHEASYTDTGYYACHNRDNDDGDDEIKTYVFVEDEDNLIVQHRQVMMFSQRLSRYSVIVPCKPSHPDIEMSVMIGKDLKADWVYDPHVGFYIDNDFLNSADNSHLPIYRCLARHPKGFEADTPVYIWQPFKPLIAMESDVLIQMPARRIVVTQNFQLNCSITYYDSQNLTVELYWMVPQLQGIDGKRVKSEKLILAAQPRGGKKRTTVRSSLRVQNATLDDGGFYMCASHQSSQDVNTMDWAEVFVNIHHKEDESFLLVSTPYNDGPRDVDAGKTMTFVVYVDARPDPVVDWFKDGQLEPIATSAKYVVHRSWGKTYLKIRNTSIADNGVYRLLATSGQLRKSVNFTLVVDDGKPPSSMMSWRYSFDFVSPLFWIHAQPPIVGFSFLQCRPPIPCQLYSKRSGENDETVWDVDTFRQVDRKGHIVLEPLTIYIKNSTEEDSAVTTAYNETDRFFYLGWVVNTFYNSSGNGSWSWTQSDGTTVPLDLSNPPSGFNISKRQCLERRGYCYRIKGINTNSDQLGHSVVAGEVFTWNFISTADGTRISVPIQIQDAREPVITESSDAELVVMSGKSMSLSCLADGQPSPNGQWLRKGDPVPDEWIERTDNGINLKIQAAESSEHSGTYTCRFENVAGIAEKSLHLQVL</sequence>
<dbReference type="SMART" id="SM00409">
    <property type="entry name" value="IG"/>
    <property type="match status" value="4"/>
</dbReference>
<dbReference type="InterPro" id="IPR013098">
    <property type="entry name" value="Ig_I-set"/>
</dbReference>
<dbReference type="Gene3D" id="2.60.40.10">
    <property type="entry name" value="Immunoglobulins"/>
    <property type="match status" value="4"/>
</dbReference>